<evidence type="ECO:0000259" key="2">
    <source>
        <dbReference type="Pfam" id="PF03372"/>
    </source>
</evidence>
<comment type="caution">
    <text evidence="3">The sequence shown here is derived from an EMBL/GenBank/DDBJ whole genome shotgun (WGS) entry which is preliminary data.</text>
</comment>
<dbReference type="Pfam" id="PF03372">
    <property type="entry name" value="Exo_endo_phos"/>
    <property type="match status" value="1"/>
</dbReference>
<name>A0ABC8RSC7_9AQUA</name>
<dbReference type="EMBL" id="CAUOFW020001724">
    <property type="protein sequence ID" value="CAK9147727.1"/>
    <property type="molecule type" value="Genomic_DNA"/>
</dbReference>
<protein>
    <recommendedName>
        <fullName evidence="2">Endonuclease/exonuclease/phosphatase domain-containing protein</fullName>
    </recommendedName>
</protein>
<dbReference type="PANTHER" id="PTHR12121">
    <property type="entry name" value="CARBON CATABOLITE REPRESSOR PROTEIN 4"/>
    <property type="match status" value="1"/>
</dbReference>
<dbReference type="InterPro" id="IPR005135">
    <property type="entry name" value="Endo/exonuclease/phosphatase"/>
</dbReference>
<feature type="chain" id="PRO_5044782909" description="Endonuclease/exonuclease/phosphatase domain-containing protein" evidence="1">
    <location>
        <begin position="19"/>
        <end position="369"/>
    </location>
</feature>
<dbReference type="FunFam" id="3.60.10.10:FF:000080">
    <property type="entry name" value="Carbon catabolite repressor protein 4 homolog 3"/>
    <property type="match status" value="1"/>
</dbReference>
<dbReference type="Proteomes" id="UP001642360">
    <property type="component" value="Unassembled WGS sequence"/>
</dbReference>
<feature type="signal peptide" evidence="1">
    <location>
        <begin position="1"/>
        <end position="18"/>
    </location>
</feature>
<evidence type="ECO:0000256" key="1">
    <source>
        <dbReference type="SAM" id="SignalP"/>
    </source>
</evidence>
<keyword evidence="4" id="KW-1185">Reference proteome</keyword>
<evidence type="ECO:0000313" key="3">
    <source>
        <dbReference type="EMBL" id="CAK9147727.1"/>
    </source>
</evidence>
<gene>
    <name evidence="3" type="ORF">ILEXP_LOCUS15667</name>
</gene>
<organism evidence="3 4">
    <name type="scientific">Ilex paraguariensis</name>
    <name type="common">yerba mate</name>
    <dbReference type="NCBI Taxonomy" id="185542"/>
    <lineage>
        <taxon>Eukaryota</taxon>
        <taxon>Viridiplantae</taxon>
        <taxon>Streptophyta</taxon>
        <taxon>Embryophyta</taxon>
        <taxon>Tracheophyta</taxon>
        <taxon>Spermatophyta</taxon>
        <taxon>Magnoliopsida</taxon>
        <taxon>eudicotyledons</taxon>
        <taxon>Gunneridae</taxon>
        <taxon>Pentapetalae</taxon>
        <taxon>asterids</taxon>
        <taxon>campanulids</taxon>
        <taxon>Aquifoliales</taxon>
        <taxon>Aquifoliaceae</taxon>
        <taxon>Ilex</taxon>
    </lineage>
</organism>
<proteinExistence type="predicted"/>
<sequence length="369" mass="41968">MLEFSNHLLLLNCIFICADRIVFVSYNVLGVENASKHQDLYYNIPPKFLDWDHRKNLIRKELNFYHPGILCFQEVDRFDDLDNLLQKDGFRGVYLARTGEACDGCAIFWKNDLFTLLHQENIKFEMYGLRHNVAQLCVLKMTQNESNTDGNTQMSQALPSRSFVVGNIHVLFNPNRGDIKLGQVRLFLEKAHNLSQEWGSIPVVLCGDLNSVPQSAIYQFLVSCELDIQLHDRRKISGQICPLEYHPFQSQSGNAARWSNEELWLATGSRGVAPLMHHLKLCSAYTGVPGSFSFRTRDKIGEPLATSYHSKFMGTVDYIWHTEELVPVRVLDTLPIKTLRTMGGLPTKKWGSDHLALVCELAFADDSGT</sequence>
<dbReference type="InterPro" id="IPR036691">
    <property type="entry name" value="Endo/exonu/phosph_ase_sf"/>
</dbReference>
<dbReference type="InterPro" id="IPR050410">
    <property type="entry name" value="CCR4/nocturin_mRNA_transcr"/>
</dbReference>
<feature type="domain" description="Endonuclease/exonuclease/phosphatase" evidence="2">
    <location>
        <begin position="24"/>
        <end position="354"/>
    </location>
</feature>
<evidence type="ECO:0000313" key="4">
    <source>
        <dbReference type="Proteomes" id="UP001642360"/>
    </source>
</evidence>
<accession>A0ABC8RSC7</accession>
<reference evidence="3 4" key="1">
    <citation type="submission" date="2024-02" db="EMBL/GenBank/DDBJ databases">
        <authorList>
            <person name="Vignale AGUSTIN F."/>
            <person name="Sosa J E."/>
            <person name="Modenutti C."/>
        </authorList>
    </citation>
    <scope>NUCLEOTIDE SEQUENCE [LARGE SCALE GENOMIC DNA]</scope>
</reference>
<keyword evidence="1" id="KW-0732">Signal</keyword>
<dbReference type="AlphaFoldDB" id="A0ABC8RSC7"/>
<dbReference type="PANTHER" id="PTHR12121:SF74">
    <property type="entry name" value="CARBON CATABOLITE REPRESSOR PROTEIN 4 HOMOLOG 5"/>
    <property type="match status" value="1"/>
</dbReference>
<dbReference type="SUPFAM" id="SSF56219">
    <property type="entry name" value="DNase I-like"/>
    <property type="match status" value="1"/>
</dbReference>
<dbReference type="Gene3D" id="3.60.10.10">
    <property type="entry name" value="Endonuclease/exonuclease/phosphatase"/>
    <property type="match status" value="1"/>
</dbReference>